<proteinExistence type="predicted"/>
<evidence type="ECO:0000313" key="2">
    <source>
        <dbReference type="Proteomes" id="UP001234297"/>
    </source>
</evidence>
<reference evidence="1 2" key="1">
    <citation type="journal article" date="2022" name="Hortic Res">
        <title>A haplotype resolved chromosomal level avocado genome allows analysis of novel avocado genes.</title>
        <authorList>
            <person name="Nath O."/>
            <person name="Fletcher S.J."/>
            <person name="Hayward A."/>
            <person name="Shaw L.M."/>
            <person name="Masouleh A.K."/>
            <person name="Furtado A."/>
            <person name="Henry R.J."/>
            <person name="Mitter N."/>
        </authorList>
    </citation>
    <scope>NUCLEOTIDE SEQUENCE [LARGE SCALE GENOMIC DNA]</scope>
    <source>
        <strain evidence="2">cv. Hass</strain>
    </source>
</reference>
<keyword evidence="2" id="KW-1185">Reference proteome</keyword>
<gene>
    <name evidence="1" type="ORF">MRB53_027900</name>
</gene>
<organism evidence="1 2">
    <name type="scientific">Persea americana</name>
    <name type="common">Avocado</name>
    <dbReference type="NCBI Taxonomy" id="3435"/>
    <lineage>
        <taxon>Eukaryota</taxon>
        <taxon>Viridiplantae</taxon>
        <taxon>Streptophyta</taxon>
        <taxon>Embryophyta</taxon>
        <taxon>Tracheophyta</taxon>
        <taxon>Spermatophyta</taxon>
        <taxon>Magnoliopsida</taxon>
        <taxon>Magnoliidae</taxon>
        <taxon>Laurales</taxon>
        <taxon>Lauraceae</taxon>
        <taxon>Persea</taxon>
    </lineage>
</organism>
<evidence type="ECO:0000313" key="1">
    <source>
        <dbReference type="EMBL" id="KAJ8619371.1"/>
    </source>
</evidence>
<sequence>MLLLRGLSLSFPAQNEIQRSSSEILKSPLQRNPLNSKTKASLQIIAKPLNSAFSAASERNSIDSLLESVISDVKPKKNITEEISNPSMLGSDQIKIGPGIRDVAEVSPISSGSEGLKTENVEVQVAADLRLQPHDQEISNPPL</sequence>
<protein>
    <submittedName>
        <fullName evidence="1">Uncharacterized protein</fullName>
    </submittedName>
</protein>
<name>A0ACC2KED0_PERAE</name>
<dbReference type="EMBL" id="CM056817">
    <property type="protein sequence ID" value="KAJ8619371.1"/>
    <property type="molecule type" value="Genomic_DNA"/>
</dbReference>
<dbReference type="Proteomes" id="UP001234297">
    <property type="component" value="Chromosome 9"/>
</dbReference>
<comment type="caution">
    <text evidence="1">The sequence shown here is derived from an EMBL/GenBank/DDBJ whole genome shotgun (WGS) entry which is preliminary data.</text>
</comment>
<accession>A0ACC2KED0</accession>